<dbReference type="Gene3D" id="3.60.21.70">
    <property type="entry name" value="PhoD-like phosphatase"/>
    <property type="match status" value="1"/>
</dbReference>
<dbReference type="PANTHER" id="PTHR43606:SF1">
    <property type="entry name" value="PHOD-LIKE PHOSPHATASE METALLOPHOSPHATASE DOMAIN-CONTAINING PROTEIN"/>
    <property type="match status" value="1"/>
</dbReference>
<dbReference type="Pfam" id="PF09423">
    <property type="entry name" value="PhoD"/>
    <property type="match status" value="1"/>
</dbReference>
<dbReference type="PROSITE" id="PS51318">
    <property type="entry name" value="TAT"/>
    <property type="match status" value="1"/>
</dbReference>
<evidence type="ECO:0000259" key="2">
    <source>
        <dbReference type="Pfam" id="PF09423"/>
    </source>
</evidence>
<proteinExistence type="predicted"/>
<dbReference type="GO" id="GO:0004035">
    <property type="term" value="F:alkaline phosphatase activity"/>
    <property type="evidence" value="ECO:0007669"/>
    <property type="project" value="UniProtKB-EC"/>
</dbReference>
<dbReference type="EMBL" id="JAUSQZ010000001">
    <property type="protein sequence ID" value="MDP9825780.1"/>
    <property type="molecule type" value="Genomic_DNA"/>
</dbReference>
<feature type="domain" description="PhoD-like phosphatase metallophosphatase" evidence="2">
    <location>
        <begin position="157"/>
        <end position="505"/>
    </location>
</feature>
<dbReference type="InterPro" id="IPR029052">
    <property type="entry name" value="Metallo-depent_PP-like"/>
</dbReference>
<dbReference type="PANTHER" id="PTHR43606">
    <property type="entry name" value="PHOSPHATASE, PUTATIVE (AFU_ORTHOLOGUE AFUA_6G08710)-RELATED"/>
    <property type="match status" value="1"/>
</dbReference>
<dbReference type="RefSeq" id="WP_307239910.1">
    <property type="nucleotide sequence ID" value="NZ_JAUSQZ010000001.1"/>
</dbReference>
<dbReference type="CDD" id="cd07389">
    <property type="entry name" value="MPP_PhoD"/>
    <property type="match status" value="1"/>
</dbReference>
<protein>
    <submittedName>
        <fullName evidence="4">Alkaline phosphatase D</fullName>
        <ecNumber evidence="4">3.1.3.1</ecNumber>
    </submittedName>
</protein>
<keyword evidence="5" id="KW-1185">Reference proteome</keyword>
<name>A0ABT9P0N3_9ACTN</name>
<dbReference type="InterPro" id="IPR052900">
    <property type="entry name" value="Phospholipid_Metab_Enz"/>
</dbReference>
<evidence type="ECO:0000256" key="1">
    <source>
        <dbReference type="SAM" id="Phobius"/>
    </source>
</evidence>
<keyword evidence="1" id="KW-0812">Transmembrane</keyword>
<keyword evidence="4" id="KW-0378">Hydrolase</keyword>
<evidence type="ECO:0000313" key="5">
    <source>
        <dbReference type="Proteomes" id="UP001235712"/>
    </source>
</evidence>
<dbReference type="EC" id="3.1.3.1" evidence="4"/>
<dbReference type="InterPro" id="IPR018946">
    <property type="entry name" value="PhoD-like_MPP"/>
</dbReference>
<evidence type="ECO:0000313" key="4">
    <source>
        <dbReference type="EMBL" id="MDP9825780.1"/>
    </source>
</evidence>
<dbReference type="SUPFAM" id="SSF56300">
    <property type="entry name" value="Metallo-dependent phosphatases"/>
    <property type="match status" value="1"/>
</dbReference>
<dbReference type="InterPro" id="IPR038607">
    <property type="entry name" value="PhoD-like_sf"/>
</dbReference>
<feature type="transmembrane region" description="Helical" evidence="1">
    <location>
        <begin position="12"/>
        <end position="33"/>
    </location>
</feature>
<feature type="domain" description="Phospholipase D N-terminal" evidence="3">
    <location>
        <begin position="48"/>
        <end position="123"/>
    </location>
</feature>
<sequence length="522" mass="57568">MPNPVSRPSRRGVLRGALGITGVTASGVLVPAASSSALVDTARPSITHGVQAGDVTADSAVVWTRSDRPARMFVQVSPTGRFSGRSRVFRGPVLTGRSDFTGRVQLHGLPAGEDVTYRVVLTHPDSHRVVGEHTDGLLRTAPRKARDLRFLWSGDQAGQGWGRNPDLGGFPIYRAMRGRDAHFFLHSGDSIYADGPITGDVTLPDGRVYRNELEEAKSHVAETLADFRGAHRYNLGDAGLRDFYAHTPLVSQWDDHEVSNNWYPGEILDDTRYSEKDTDVLKARAYQAWTEYQPLSPRTVRDHQIYRKVSYGPLLDIFILDMRTYRDANTPGLQAGGPSPDGGILGGEQARWLVSELKKSKATWKVIQSDMPIGLVVPDGDDIEAVAQGNAGAPLGRERQIAWILREIKRRRIGNTVWLTADVHYTAAHHYDPSRAAFQDFDPFWEFVSGPLHAGAFGPNALDSTFGPKAEFVAAPPRANTSPMEGYQFFGEVEIDGHSRDFTVHLRDIDGRSLWSKTLKPA</sequence>
<dbReference type="InterPro" id="IPR032093">
    <property type="entry name" value="PhoD_N"/>
</dbReference>
<keyword evidence="1" id="KW-1133">Transmembrane helix</keyword>
<comment type="caution">
    <text evidence="4">The sequence shown here is derived from an EMBL/GenBank/DDBJ whole genome shotgun (WGS) entry which is preliminary data.</text>
</comment>
<dbReference type="InterPro" id="IPR006311">
    <property type="entry name" value="TAT_signal"/>
</dbReference>
<organism evidence="4 5">
    <name type="scientific">Kineosporia succinea</name>
    <dbReference type="NCBI Taxonomy" id="84632"/>
    <lineage>
        <taxon>Bacteria</taxon>
        <taxon>Bacillati</taxon>
        <taxon>Actinomycetota</taxon>
        <taxon>Actinomycetes</taxon>
        <taxon>Kineosporiales</taxon>
        <taxon>Kineosporiaceae</taxon>
        <taxon>Kineosporia</taxon>
    </lineage>
</organism>
<gene>
    <name evidence="4" type="ORF">J2S57_001529</name>
</gene>
<evidence type="ECO:0000259" key="3">
    <source>
        <dbReference type="Pfam" id="PF16655"/>
    </source>
</evidence>
<accession>A0ABT9P0N3</accession>
<keyword evidence="1" id="KW-0472">Membrane</keyword>
<dbReference type="Pfam" id="PF16655">
    <property type="entry name" value="PhoD_N"/>
    <property type="match status" value="1"/>
</dbReference>
<dbReference type="Proteomes" id="UP001235712">
    <property type="component" value="Unassembled WGS sequence"/>
</dbReference>
<reference evidence="4 5" key="1">
    <citation type="submission" date="2023-07" db="EMBL/GenBank/DDBJ databases">
        <title>Sequencing the genomes of 1000 actinobacteria strains.</title>
        <authorList>
            <person name="Klenk H.-P."/>
        </authorList>
    </citation>
    <scope>NUCLEOTIDE SEQUENCE [LARGE SCALE GENOMIC DNA]</scope>
    <source>
        <strain evidence="4 5">DSM 44388</strain>
    </source>
</reference>
<dbReference type="Gene3D" id="2.60.40.380">
    <property type="entry name" value="Purple acid phosphatase-like, N-terminal"/>
    <property type="match status" value="1"/>
</dbReference>